<dbReference type="InterPro" id="IPR014720">
    <property type="entry name" value="dsRBD_dom"/>
</dbReference>
<dbReference type="InterPro" id="IPR000999">
    <property type="entry name" value="RNase_III_dom"/>
</dbReference>
<dbReference type="SMART" id="SM00490">
    <property type="entry name" value="HELICc"/>
    <property type="match status" value="1"/>
</dbReference>
<evidence type="ECO:0000256" key="4">
    <source>
        <dbReference type="ARBA" id="ARBA00022722"/>
    </source>
</evidence>
<sequence length="1571" mass="176511">MDPMEVNSSGTQELYTDPLPFARSYQMEALEKAIKQNTIVFLETGSGKTLIAIMLLRSYAYFLRKPSPYIAVFLVPTVVLVTQQAEAVEKHTDLKVGKYWGEMGVDYWDAATWKQQKEEYEVVVLFFICSCIDCTKLYPVALNNATVLVMTPMILLDALRHSFLRLDMIKVLIFDECHNARGRYPYACIMTEFYHRLLQSNNSQLPRIFGMTASPIKAKGSSIASTYWQQISDLENLMNSKVAYWSCDFFIVYTVESESVLAKFIPFSTTKLKIYEHVDIPNAILNSHETALEASNLKESATESTRKKISKLFLTFLFCLEELGVWFAFKAAESLSCEEIELFTWGNLDISGETIVRDFISDALKVFSNHVPAAPWRSIGDDIYASKDAGYLSSKVICLIEALLQYRDLKDLRCIVFVERIITAVVLKKLLSELLPKMVGWKTEYTAGNNFGFQSQSRKEQNRIVEEFREGIVNIIVATSILEEGLDVQRCNLVIRFDPSSTVCSFIQSRGRARMQNSEFLIMVRSGDTSMLNKVRDYIASGDIMRVESLRHASLPCAPLDNELFDEVFYRVESTGAIVTQSSSVSLIYFYCSRLPGDGYFKPSPRFEINKELKICKLNFPKSCPIQTVSVEGNIKMLKQLACLEACKQLHQIGALTDNLVPDIVVEEAEAQELGYEPYVDEQACYVPPELVSQWTNDSAKSYHCYLIELNRDFEYDVPLHHILLAVRTKLECDDGSMAFGLEVDRGKLTVRMKYIGELNLKSEQVKILLDHNLKKLREVLNGFPSRNDVAVFDYLLLPCTSSYANPSTIIIDWKCVSSVLFPCEKRWHNHTHCSAPKSSGRRVHTKNGLVCSCTLEDCLVYTPHNGHIYSIFGTLDDLDGNSLLNLKNEVITYKQYFKSRHGIDLLFGRESLLKGKNIFPVLNCLQSCRQHKEREASNTFVELPPELCFIIMSPLSIATLYSFSFVPSILHRIECLLIAVNLRKMHLDQCTQNVVIPTIKIRCPMSSWSALMVPLSSNSTHMSSVTPIPPVPSLGCGQGHGASFGLGSSALLNGSFPHDWWENPYSDQMTIERNVLRSEVGGGAPNCTASVEGLYGVGKVAGANYSKSVAQEWRPKPTAAIPPPRPNPDVIISITSTGGFSPPRSDSSGAIVLEAITTKKCQEIFHLESLETLGDSFLKYAASQQLFKTYQNHHEGLLSVRKDKIISNAALCKLGCDRKLPGFIRNEPFDPKTWIIPGDQSRDYALEEEFLPTSRKIYNRGSTKIKSKTVADVVEALIGAFLSTGGEAAALAFIDWLGIKVDFVNVPYERQFPVQPEKLVNIKFFESLLNYSFRDASLLVEALTHGSYMLLEIPGCYQRLEFLGDAVLDYVITTHLYRKYPGMSPGLLTDLRSASVNNECYARSAMKAGLHKHILHASQDLHKHIVTTVENFEQLSMATTFGWESETTFPKVLGDIIESLAGAILVDSGYNEYIVFQSIRPLLEPLITPETVRLHPVRELHELCQKEHYNMKKDVVSSDKGVASLTIEIEANGVSYKHTCTASDKKTAKKLASKAILKSLKEQIIFDAHA</sequence>
<keyword evidence="14" id="KW-0943">RNA-mediated gene silencing</keyword>
<comment type="cofactor">
    <cofactor evidence="2">
        <name>Mg(2+)</name>
        <dbReference type="ChEBI" id="CHEBI:18420"/>
    </cofactor>
</comment>
<dbReference type="SMART" id="SM00949">
    <property type="entry name" value="PAZ"/>
    <property type="match status" value="1"/>
</dbReference>
<evidence type="ECO:0000256" key="10">
    <source>
        <dbReference type="ARBA" id="ARBA00022806"/>
    </source>
</evidence>
<evidence type="ECO:0000256" key="15">
    <source>
        <dbReference type="ARBA" id="ARBA00023211"/>
    </source>
</evidence>
<evidence type="ECO:0000259" key="19">
    <source>
        <dbReference type="PROSITE" id="PS50137"/>
    </source>
</evidence>
<gene>
    <name evidence="25" type="ORF">RHGRI_014751</name>
</gene>
<dbReference type="Pfam" id="PF02170">
    <property type="entry name" value="PAZ"/>
    <property type="match status" value="1"/>
</dbReference>
<evidence type="ECO:0000256" key="11">
    <source>
        <dbReference type="ARBA" id="ARBA00022840"/>
    </source>
</evidence>
<dbReference type="GO" id="GO:0030422">
    <property type="term" value="P:siRNA processing"/>
    <property type="evidence" value="ECO:0007669"/>
    <property type="project" value="TreeGrafter"/>
</dbReference>
<dbReference type="PROSITE" id="PS51194">
    <property type="entry name" value="HELICASE_CTER"/>
    <property type="match status" value="1"/>
</dbReference>
<evidence type="ECO:0000256" key="6">
    <source>
        <dbReference type="ARBA" id="ARBA00022737"/>
    </source>
</evidence>
<dbReference type="GO" id="GO:0005524">
    <property type="term" value="F:ATP binding"/>
    <property type="evidence" value="ECO:0007669"/>
    <property type="project" value="UniProtKB-KW"/>
</dbReference>
<dbReference type="FunFam" id="3.30.160.380:FF:000001">
    <property type="entry name" value="Endoribonuclease dicer-like 1"/>
    <property type="match status" value="1"/>
</dbReference>
<dbReference type="FunFam" id="3.40.50.300:FF:000420">
    <property type="entry name" value="Endoribonuclease dicer-like 1"/>
    <property type="match status" value="1"/>
</dbReference>
<dbReference type="CDD" id="cd18034">
    <property type="entry name" value="DEXHc_dicer"/>
    <property type="match status" value="1"/>
</dbReference>
<keyword evidence="4" id="KW-0540">Nuclease</keyword>
<keyword evidence="12" id="KW-0460">Magnesium</keyword>
<evidence type="ECO:0000256" key="2">
    <source>
        <dbReference type="ARBA" id="ARBA00001946"/>
    </source>
</evidence>
<dbReference type="EMBL" id="JACTNZ010000005">
    <property type="protein sequence ID" value="KAG5549522.1"/>
    <property type="molecule type" value="Genomic_DNA"/>
</dbReference>
<dbReference type="InterPro" id="IPR001650">
    <property type="entry name" value="Helicase_C-like"/>
</dbReference>
<comment type="caution">
    <text evidence="25">The sequence shown here is derived from an EMBL/GenBank/DDBJ whole genome shotgun (WGS) entry which is preliminary data.</text>
</comment>
<dbReference type="GO" id="GO:0046872">
    <property type="term" value="F:metal ion binding"/>
    <property type="evidence" value="ECO:0007669"/>
    <property type="project" value="UniProtKB-KW"/>
</dbReference>
<dbReference type="PROSITE" id="PS50821">
    <property type="entry name" value="PAZ"/>
    <property type="match status" value="1"/>
</dbReference>
<evidence type="ECO:0000256" key="18">
    <source>
        <dbReference type="PROSITE-ProRule" id="PRU00657"/>
    </source>
</evidence>
<evidence type="ECO:0000259" key="23">
    <source>
        <dbReference type="PROSITE" id="PS51194"/>
    </source>
</evidence>
<keyword evidence="5" id="KW-0479">Metal-binding</keyword>
<evidence type="ECO:0000256" key="7">
    <source>
        <dbReference type="ARBA" id="ARBA00022741"/>
    </source>
</evidence>
<name>A0AAV6KBD4_9ERIC</name>
<dbReference type="SUPFAM" id="SSF52540">
    <property type="entry name" value="P-loop containing nucleoside triphosphate hydrolases"/>
    <property type="match status" value="1"/>
</dbReference>
<dbReference type="SUPFAM" id="SSF69065">
    <property type="entry name" value="RNase III domain-like"/>
    <property type="match status" value="2"/>
</dbReference>
<dbReference type="InterPro" id="IPR027417">
    <property type="entry name" value="P-loop_NTPase"/>
</dbReference>
<keyword evidence="11" id="KW-0067">ATP-binding</keyword>
<dbReference type="InterPro" id="IPR038248">
    <property type="entry name" value="Dicer_dimer_sf"/>
</dbReference>
<dbReference type="PROSITE" id="PS50142">
    <property type="entry name" value="RNASE_3_2"/>
    <property type="match status" value="2"/>
</dbReference>
<proteinExistence type="inferred from homology"/>
<dbReference type="PROSITE" id="PS51327">
    <property type="entry name" value="DICER_DSRBF"/>
    <property type="match status" value="1"/>
</dbReference>
<dbReference type="FunFam" id="1.10.1520.10:FF:000013">
    <property type="entry name" value="Endoribonuclease Dicer homolog 2"/>
    <property type="match status" value="1"/>
</dbReference>
<evidence type="ECO:0000256" key="13">
    <source>
        <dbReference type="ARBA" id="ARBA00022884"/>
    </source>
</evidence>
<keyword evidence="26" id="KW-1185">Reference proteome</keyword>
<dbReference type="Gene3D" id="3.30.160.20">
    <property type="match status" value="1"/>
</dbReference>
<evidence type="ECO:0000259" key="24">
    <source>
        <dbReference type="PROSITE" id="PS51327"/>
    </source>
</evidence>
<dbReference type="CDD" id="cd00593">
    <property type="entry name" value="RIBOc"/>
    <property type="match status" value="2"/>
</dbReference>
<feature type="domain" description="Helicase C-terminal" evidence="23">
    <location>
        <begin position="399"/>
        <end position="563"/>
    </location>
</feature>
<feature type="domain" description="RNase III" evidence="20">
    <location>
        <begin position="1323"/>
        <end position="1470"/>
    </location>
</feature>
<evidence type="ECO:0000256" key="8">
    <source>
        <dbReference type="ARBA" id="ARBA00022759"/>
    </source>
</evidence>
<dbReference type="InterPro" id="IPR003100">
    <property type="entry name" value="PAZ_dom"/>
</dbReference>
<reference evidence="25" key="1">
    <citation type="submission" date="2020-08" db="EMBL/GenBank/DDBJ databases">
        <title>Plant Genome Project.</title>
        <authorList>
            <person name="Zhang R.-G."/>
        </authorList>
    </citation>
    <scope>NUCLEOTIDE SEQUENCE</scope>
    <source>
        <strain evidence="25">WSP0</strain>
        <tissue evidence="25">Leaf</tissue>
    </source>
</reference>
<dbReference type="GO" id="GO:0003723">
    <property type="term" value="F:RNA binding"/>
    <property type="evidence" value="ECO:0007669"/>
    <property type="project" value="UniProtKB-UniRule"/>
</dbReference>
<dbReference type="CDD" id="cd18802">
    <property type="entry name" value="SF2_C_dicer"/>
    <property type="match status" value="1"/>
</dbReference>
<feature type="domain" description="PAZ" evidence="21">
    <location>
        <begin position="831"/>
        <end position="953"/>
    </location>
</feature>
<dbReference type="Pfam" id="PF00636">
    <property type="entry name" value="Ribonuclease_3"/>
    <property type="match status" value="2"/>
</dbReference>
<evidence type="ECO:0000259" key="22">
    <source>
        <dbReference type="PROSITE" id="PS51192"/>
    </source>
</evidence>
<dbReference type="InterPro" id="IPR036085">
    <property type="entry name" value="PAZ_dom_sf"/>
</dbReference>
<dbReference type="Pfam" id="PF00035">
    <property type="entry name" value="dsrm"/>
    <property type="match status" value="1"/>
</dbReference>
<organism evidence="25 26">
    <name type="scientific">Rhododendron griersonianum</name>
    <dbReference type="NCBI Taxonomy" id="479676"/>
    <lineage>
        <taxon>Eukaryota</taxon>
        <taxon>Viridiplantae</taxon>
        <taxon>Streptophyta</taxon>
        <taxon>Embryophyta</taxon>
        <taxon>Tracheophyta</taxon>
        <taxon>Spermatophyta</taxon>
        <taxon>Magnoliopsida</taxon>
        <taxon>eudicotyledons</taxon>
        <taxon>Gunneridae</taxon>
        <taxon>Pentapetalae</taxon>
        <taxon>asterids</taxon>
        <taxon>Ericales</taxon>
        <taxon>Ericaceae</taxon>
        <taxon>Ericoideae</taxon>
        <taxon>Rhodoreae</taxon>
        <taxon>Rhododendron</taxon>
    </lineage>
</organism>
<dbReference type="Pfam" id="PF03368">
    <property type="entry name" value="Dicer_dimer"/>
    <property type="match status" value="1"/>
</dbReference>
<dbReference type="SMART" id="SM00487">
    <property type="entry name" value="DEXDc"/>
    <property type="match status" value="1"/>
</dbReference>
<feature type="domain" description="Helicase ATP-binding" evidence="22">
    <location>
        <begin position="29"/>
        <end position="233"/>
    </location>
</feature>
<evidence type="ECO:0000256" key="3">
    <source>
        <dbReference type="ARBA" id="ARBA00004123"/>
    </source>
</evidence>
<keyword evidence="7" id="KW-0547">Nucleotide-binding</keyword>
<comment type="subcellular location">
    <subcellularLocation>
        <location evidence="3">Nucleus</location>
    </subcellularLocation>
</comment>
<dbReference type="PROSITE" id="PS50137">
    <property type="entry name" value="DS_RBD"/>
    <property type="match status" value="1"/>
</dbReference>
<dbReference type="FunFam" id="1.10.1520.10:FF:000004">
    <property type="entry name" value="Endoribonuclease dicer-like 1"/>
    <property type="match status" value="1"/>
</dbReference>
<feature type="domain" description="RNase III" evidence="20">
    <location>
        <begin position="1152"/>
        <end position="1287"/>
    </location>
</feature>
<dbReference type="InterPro" id="IPR014001">
    <property type="entry name" value="Helicase_ATP-bd"/>
</dbReference>
<keyword evidence="16" id="KW-0539">Nucleus</keyword>
<dbReference type="Pfam" id="PF00270">
    <property type="entry name" value="DEAD"/>
    <property type="match status" value="1"/>
</dbReference>
<evidence type="ECO:0000256" key="9">
    <source>
        <dbReference type="ARBA" id="ARBA00022801"/>
    </source>
</evidence>
<evidence type="ECO:0000256" key="14">
    <source>
        <dbReference type="ARBA" id="ARBA00023158"/>
    </source>
</evidence>
<evidence type="ECO:0000256" key="12">
    <source>
        <dbReference type="ARBA" id="ARBA00022842"/>
    </source>
</evidence>
<dbReference type="Proteomes" id="UP000823749">
    <property type="component" value="Chromosome 5"/>
</dbReference>
<evidence type="ECO:0000313" key="25">
    <source>
        <dbReference type="EMBL" id="KAG5549522.1"/>
    </source>
</evidence>
<dbReference type="SMART" id="SM00535">
    <property type="entry name" value="RIBOc"/>
    <property type="match status" value="2"/>
</dbReference>
<accession>A0AAV6KBD4</accession>
<dbReference type="SUPFAM" id="SSF101690">
    <property type="entry name" value="PAZ domain"/>
    <property type="match status" value="1"/>
</dbReference>
<dbReference type="Gene3D" id="1.10.1520.10">
    <property type="entry name" value="Ribonuclease III domain"/>
    <property type="match status" value="2"/>
</dbReference>
<keyword evidence="10" id="KW-0347">Helicase</keyword>
<protein>
    <submittedName>
        <fullName evidence="25">Uncharacterized protein</fullName>
    </submittedName>
</protein>
<keyword evidence="6" id="KW-0677">Repeat</keyword>
<evidence type="ECO:0000256" key="16">
    <source>
        <dbReference type="ARBA" id="ARBA00023242"/>
    </source>
</evidence>
<dbReference type="Gene3D" id="2.170.260.10">
    <property type="entry name" value="paz domain"/>
    <property type="match status" value="1"/>
</dbReference>
<dbReference type="PANTHER" id="PTHR14950:SF70">
    <property type="entry name" value="ENDORIBONUCLEASE DICER HOMOLOG 2"/>
    <property type="match status" value="1"/>
</dbReference>
<dbReference type="InterPro" id="IPR005034">
    <property type="entry name" value="Dicer_dimerisation"/>
</dbReference>
<evidence type="ECO:0000256" key="5">
    <source>
        <dbReference type="ARBA" id="ARBA00022723"/>
    </source>
</evidence>
<keyword evidence="13 18" id="KW-0694">RNA-binding</keyword>
<comment type="cofactor">
    <cofactor evidence="1">
        <name>Mn(2+)</name>
        <dbReference type="ChEBI" id="CHEBI:29035"/>
    </cofactor>
</comment>
<dbReference type="InterPro" id="IPR011545">
    <property type="entry name" value="DEAD/DEAH_box_helicase_dom"/>
</dbReference>
<dbReference type="GO" id="GO:0004386">
    <property type="term" value="F:helicase activity"/>
    <property type="evidence" value="ECO:0007669"/>
    <property type="project" value="UniProtKB-KW"/>
</dbReference>
<dbReference type="PANTHER" id="PTHR14950">
    <property type="entry name" value="DICER-RELATED"/>
    <property type="match status" value="1"/>
</dbReference>
<dbReference type="SUPFAM" id="SSF54768">
    <property type="entry name" value="dsRNA-binding domain-like"/>
    <property type="match status" value="1"/>
</dbReference>
<dbReference type="InterPro" id="IPR036389">
    <property type="entry name" value="RNase_III_sf"/>
</dbReference>
<keyword evidence="8" id="KW-0255">Endonuclease</keyword>
<keyword evidence="9" id="KW-0378">Hydrolase</keyword>
<dbReference type="Gene3D" id="3.40.50.300">
    <property type="entry name" value="P-loop containing nucleotide triphosphate hydrolases"/>
    <property type="match status" value="3"/>
</dbReference>
<dbReference type="SMART" id="SM00358">
    <property type="entry name" value="DSRM"/>
    <property type="match status" value="1"/>
</dbReference>
<dbReference type="GO" id="GO:0004525">
    <property type="term" value="F:ribonuclease III activity"/>
    <property type="evidence" value="ECO:0007669"/>
    <property type="project" value="InterPro"/>
</dbReference>
<comment type="similarity">
    <text evidence="17 18">Belongs to the helicase family. Dicer subfamily.</text>
</comment>
<dbReference type="Gene3D" id="3.30.160.380">
    <property type="entry name" value="Dicer dimerisation domain"/>
    <property type="match status" value="1"/>
</dbReference>
<evidence type="ECO:0000256" key="17">
    <source>
        <dbReference type="ARBA" id="ARBA00035116"/>
    </source>
</evidence>
<dbReference type="PROSITE" id="PS51192">
    <property type="entry name" value="HELICASE_ATP_BIND_1"/>
    <property type="match status" value="1"/>
</dbReference>
<dbReference type="Pfam" id="PF00271">
    <property type="entry name" value="Helicase_C"/>
    <property type="match status" value="1"/>
</dbReference>
<evidence type="ECO:0000256" key="1">
    <source>
        <dbReference type="ARBA" id="ARBA00001936"/>
    </source>
</evidence>
<evidence type="ECO:0000259" key="20">
    <source>
        <dbReference type="PROSITE" id="PS50142"/>
    </source>
</evidence>
<feature type="domain" description="Dicer dsRNA-binding fold" evidence="24">
    <location>
        <begin position="584"/>
        <end position="670"/>
    </location>
</feature>
<evidence type="ECO:0000313" key="26">
    <source>
        <dbReference type="Proteomes" id="UP000823749"/>
    </source>
</evidence>
<keyword evidence="15" id="KW-0464">Manganese</keyword>
<evidence type="ECO:0000259" key="21">
    <source>
        <dbReference type="PROSITE" id="PS50821"/>
    </source>
</evidence>
<dbReference type="PROSITE" id="PS00517">
    <property type="entry name" value="RNASE_3_1"/>
    <property type="match status" value="1"/>
</dbReference>
<feature type="domain" description="DRBM" evidence="19">
    <location>
        <begin position="1496"/>
        <end position="1563"/>
    </location>
</feature>
<dbReference type="GO" id="GO:0005737">
    <property type="term" value="C:cytoplasm"/>
    <property type="evidence" value="ECO:0007669"/>
    <property type="project" value="TreeGrafter"/>
</dbReference>
<dbReference type="GO" id="GO:0005634">
    <property type="term" value="C:nucleus"/>
    <property type="evidence" value="ECO:0007669"/>
    <property type="project" value="UniProtKB-SubCell"/>
</dbReference>